<accession>A0A927Q045</accession>
<comment type="caution">
    <text evidence="1">The sequence shown here is derived from an EMBL/GenBank/DDBJ whole genome shotgun (WGS) entry which is preliminary data.</text>
</comment>
<keyword evidence="2" id="KW-1185">Reference proteome</keyword>
<evidence type="ECO:0000313" key="2">
    <source>
        <dbReference type="Proteomes" id="UP000616839"/>
    </source>
</evidence>
<name>A0A927Q045_9ACTN</name>
<proteinExistence type="predicted"/>
<gene>
    <name evidence="1" type="ORF">IE331_16115</name>
</gene>
<evidence type="ECO:0000313" key="1">
    <source>
        <dbReference type="EMBL" id="MBD8871153.1"/>
    </source>
</evidence>
<dbReference type="RefSeq" id="WP_192144481.1">
    <property type="nucleotide sequence ID" value="NZ_JACYXZ010000005.1"/>
</dbReference>
<organism evidence="1 2">
    <name type="scientific">Nocardioides donggukensis</name>
    <dbReference type="NCBI Taxonomy" id="2774019"/>
    <lineage>
        <taxon>Bacteria</taxon>
        <taxon>Bacillati</taxon>
        <taxon>Actinomycetota</taxon>
        <taxon>Actinomycetes</taxon>
        <taxon>Propionibacteriales</taxon>
        <taxon>Nocardioidaceae</taxon>
        <taxon>Nocardioides</taxon>
    </lineage>
</organism>
<reference evidence="1" key="1">
    <citation type="submission" date="2020-09" db="EMBL/GenBank/DDBJ databases">
        <title>Nocardioides sp. strain MJB4 16S ribosomal RNA gene Genome sequencing and assembly.</title>
        <authorList>
            <person name="Kim I."/>
        </authorList>
    </citation>
    <scope>NUCLEOTIDE SEQUENCE</scope>
    <source>
        <strain evidence="1">MJB4</strain>
    </source>
</reference>
<protein>
    <submittedName>
        <fullName evidence="1">Uncharacterized protein</fullName>
    </submittedName>
</protein>
<dbReference type="AlphaFoldDB" id="A0A927Q045"/>
<dbReference type="EMBL" id="JACYXZ010000005">
    <property type="protein sequence ID" value="MBD8871153.1"/>
    <property type="molecule type" value="Genomic_DNA"/>
</dbReference>
<dbReference type="Proteomes" id="UP000616839">
    <property type="component" value="Unassembled WGS sequence"/>
</dbReference>
<sequence>MEDPSEVVPPSIAPTEGDLRGACEDLLRSWDATYLGVEEISLGRADQEADPIRFLLVLAFASHAHHLTGTACSMLDGGDYPSAVPLLRVAYESALTAAWAAESEDAALALHNQYLDGAGKLRANVQKTGWFDDLLERVHEPGDATDVAPRASGEAGNFSNLCQALEPHPDWLYTTFRLLSAYAHPSGSVVRMFVPGTADQGAAFSPAKAAEDAHRQWWHAAATVLLHAGQAFDRLDPRAPRQGLLARTGELIGWEEPLRLSAAARLAVTQARLAREREPD</sequence>